<dbReference type="AlphaFoldDB" id="A0A9E6PYK2"/>
<organism evidence="1 2">
    <name type="scientific">Pseudomonas xantholysinigenes</name>
    <dbReference type="NCBI Taxonomy" id="2745490"/>
    <lineage>
        <taxon>Bacteria</taxon>
        <taxon>Pseudomonadati</taxon>
        <taxon>Pseudomonadota</taxon>
        <taxon>Gammaproteobacteria</taxon>
        <taxon>Pseudomonadales</taxon>
        <taxon>Pseudomonadaceae</taxon>
        <taxon>Pseudomonas</taxon>
    </lineage>
</organism>
<dbReference type="Proteomes" id="UP000633418">
    <property type="component" value="Chromosome"/>
</dbReference>
<evidence type="ECO:0000313" key="2">
    <source>
        <dbReference type="Proteomes" id="UP000633418"/>
    </source>
</evidence>
<keyword evidence="2" id="KW-1185">Reference proteome</keyword>
<gene>
    <name evidence="1" type="ORF">HU772_006455</name>
</gene>
<name>A0A9E6PYK2_9PSED</name>
<sequence length="107" mass="12073">MKIIRYSYPAMLASSKNTSYRTLATHMTQALMRFLVDNALLTESPYHADGSLDEQFEVTKANLTEDGNQLFKLYFPKWSNRIDRGGSPDDIKTLVNGLAKIRAAAQE</sequence>
<protein>
    <submittedName>
        <fullName evidence="1">Uncharacterized protein</fullName>
    </submittedName>
</protein>
<evidence type="ECO:0000313" key="1">
    <source>
        <dbReference type="EMBL" id="QXI39721.1"/>
    </source>
</evidence>
<dbReference type="KEGG" id="pxn:HU772_006455"/>
<dbReference type="RefSeq" id="WP_202885375.1">
    <property type="nucleotide sequence ID" value="NZ_CP077095.1"/>
</dbReference>
<reference evidence="1 2" key="1">
    <citation type="journal article" date="2020" name="Microorganisms">
        <title>Reliable Identification of Environmental Pseudomonas Isolates Using the rpoD Gene.</title>
        <authorList>
            <consortium name="The Broad Institute Genome Sequencing Platform"/>
            <person name="Girard L."/>
            <person name="Lood C."/>
            <person name="Rokni-Zadeh H."/>
            <person name="van Noort V."/>
            <person name="Lavigne R."/>
            <person name="De Mot R."/>
        </authorList>
    </citation>
    <scope>NUCLEOTIDE SEQUENCE [LARGE SCALE GENOMIC DNA]</scope>
    <source>
        <strain evidence="1 2">RW9S1A</strain>
    </source>
</reference>
<reference evidence="1 2" key="2">
    <citation type="journal article" date="2021" name="Microorganisms">
        <title>The Ever-Expanding Pseudomonas Genus: Description of 43 New Species and Partition of the Pseudomonas putida Group.</title>
        <authorList>
            <person name="Girard L."/>
            <person name="Lood C."/>
            <person name="Hofte M."/>
            <person name="Vandamme P."/>
            <person name="Rokni-Zadeh H."/>
            <person name="van Noort V."/>
            <person name="Lavigne R."/>
            <person name="De Mot R."/>
        </authorList>
    </citation>
    <scope>NUCLEOTIDE SEQUENCE [LARGE SCALE GENOMIC DNA]</scope>
    <source>
        <strain evidence="1 2">RW9S1A</strain>
    </source>
</reference>
<dbReference type="EMBL" id="CP077095">
    <property type="protein sequence ID" value="QXI39721.1"/>
    <property type="molecule type" value="Genomic_DNA"/>
</dbReference>
<proteinExistence type="predicted"/>
<accession>A0A9E6PYK2</accession>